<dbReference type="InterPro" id="IPR004853">
    <property type="entry name" value="Sugar_P_trans_dom"/>
</dbReference>
<evidence type="ECO:0000256" key="1">
    <source>
        <dbReference type="ARBA" id="ARBA00004141"/>
    </source>
</evidence>
<organism evidence="9 10">
    <name type="scientific">Platanthera guangdongensis</name>
    <dbReference type="NCBI Taxonomy" id="2320717"/>
    <lineage>
        <taxon>Eukaryota</taxon>
        <taxon>Viridiplantae</taxon>
        <taxon>Streptophyta</taxon>
        <taxon>Embryophyta</taxon>
        <taxon>Tracheophyta</taxon>
        <taxon>Spermatophyta</taxon>
        <taxon>Magnoliopsida</taxon>
        <taxon>Liliopsida</taxon>
        <taxon>Asparagales</taxon>
        <taxon>Orchidaceae</taxon>
        <taxon>Orchidoideae</taxon>
        <taxon>Orchideae</taxon>
        <taxon>Orchidinae</taxon>
        <taxon>Platanthera</taxon>
    </lineage>
</organism>
<feature type="region of interest" description="Disordered" evidence="5">
    <location>
        <begin position="691"/>
        <end position="710"/>
    </location>
</feature>
<feature type="transmembrane region" description="Helical" evidence="6">
    <location>
        <begin position="122"/>
        <end position="146"/>
    </location>
</feature>
<evidence type="ECO:0000259" key="8">
    <source>
        <dbReference type="Pfam" id="PF25110"/>
    </source>
</evidence>
<gene>
    <name evidence="9" type="ORF">KSP40_PGU013442</name>
</gene>
<feature type="transmembrane region" description="Helical" evidence="6">
    <location>
        <begin position="167"/>
        <end position="185"/>
    </location>
</feature>
<sequence length="730" mass="81483">MPSFPPVEENAETEKRRKTVNWQPYSASAPRGLRLDAALWSSGLQPFPRVNRELFLALLSPALFHVVGHIAACISFTKVFVSFTHVIKALEPVFFVLFSALHGQFYPIHVWLSVLPVVNQQWIAGVTSPTSFYTWILLSGVFYHLYNQSSYQALDEISPLIFSVGKTMKSVVAVIIASVIAFRNPARPQNALGSTMAIFGAFFDPAVLLFGGRDPVRNQQRWRWLRPRRQPTGLGSPVGMRTNLGRPVADETAATTAVSFWDAGGIQCETSKDSDRCGLAGHRPAWVRRQTSGGLWPERPQQPQPLQIFFPGRQPAAAGLPATGRPGFAGVPRAAGGRRARSGRLPSWPGSQRAAEDHVSERLLVLEEEDSWDALAYWFVTTFVCQLVHHLETWNKYNDANEECFAHLESLYTLLVSPLLHSKLTNLFIPDPSVIGSIGADPQLVYLLSEVVTVLTYCAFKSQTRDVDAFDRILEIAEQLQPWFCCLPEVYAVQPPEVLAAQSEDLTRALVPFSCCDPRILSDFIQSVTAAYDDADAAAAEDNAVSTSEALGVVLPENPLPENPAGLHAPETSTAAEGVSAADVPMSEADARAISKAKLMSMFDQEALAKARGKRKAQEGTSKETLSEKRIILSEEEVRNEKWSPVSKNIILDTFWLQEKGELNRNEVYSQYEWEMHKTYEAKRNIFFRTNTASDRAPPPRYYPKPKEYMERQRKKYLAQKLKDDLAKEK</sequence>
<dbReference type="Pfam" id="PF03151">
    <property type="entry name" value="TPT"/>
    <property type="match status" value="2"/>
</dbReference>
<evidence type="ECO:0000256" key="3">
    <source>
        <dbReference type="ARBA" id="ARBA00022989"/>
    </source>
</evidence>
<evidence type="ECO:0000256" key="6">
    <source>
        <dbReference type="SAM" id="Phobius"/>
    </source>
</evidence>
<name>A0ABR2LIF4_9ASPA</name>
<comment type="subcellular location">
    <subcellularLocation>
        <location evidence="1">Membrane</location>
        <topology evidence="1">Multi-pass membrane protein</topology>
    </subcellularLocation>
</comment>
<evidence type="ECO:0000313" key="10">
    <source>
        <dbReference type="Proteomes" id="UP001412067"/>
    </source>
</evidence>
<protein>
    <submittedName>
        <fullName evidence="9">Uncharacterized protein</fullName>
    </submittedName>
</protein>
<feature type="domain" description="Sugar phosphate transporter" evidence="7">
    <location>
        <begin position="38"/>
        <end position="127"/>
    </location>
</feature>
<evidence type="ECO:0000256" key="4">
    <source>
        <dbReference type="ARBA" id="ARBA00023136"/>
    </source>
</evidence>
<proteinExistence type="predicted"/>
<feature type="domain" description="Separase-like TPR repeats region" evidence="8">
    <location>
        <begin position="384"/>
        <end position="530"/>
    </location>
</feature>
<keyword evidence="10" id="KW-1185">Reference proteome</keyword>
<feature type="region of interest" description="Disordered" evidence="5">
    <location>
        <begin position="322"/>
        <end position="352"/>
    </location>
</feature>
<keyword evidence="3 6" id="KW-1133">Transmembrane helix</keyword>
<comment type="caution">
    <text evidence="9">The sequence shown here is derived from an EMBL/GenBank/DDBJ whole genome shotgun (WGS) entry which is preliminary data.</text>
</comment>
<dbReference type="InterPro" id="IPR050186">
    <property type="entry name" value="TPT_transporter"/>
</dbReference>
<dbReference type="Proteomes" id="UP001412067">
    <property type="component" value="Unassembled WGS sequence"/>
</dbReference>
<evidence type="ECO:0000256" key="5">
    <source>
        <dbReference type="SAM" id="MobiDB-lite"/>
    </source>
</evidence>
<feature type="transmembrane region" description="Helical" evidence="6">
    <location>
        <begin position="54"/>
        <end position="81"/>
    </location>
</feature>
<keyword evidence="2 6" id="KW-0812">Transmembrane</keyword>
<dbReference type="EMBL" id="JBBWWR010000019">
    <property type="protein sequence ID" value="KAK8941948.1"/>
    <property type="molecule type" value="Genomic_DNA"/>
</dbReference>
<evidence type="ECO:0000259" key="7">
    <source>
        <dbReference type="Pfam" id="PF03151"/>
    </source>
</evidence>
<accession>A0ABR2LIF4</accession>
<reference evidence="9 10" key="1">
    <citation type="journal article" date="2022" name="Nat. Plants">
        <title>Genomes of leafy and leafless Platanthera orchids illuminate the evolution of mycoheterotrophy.</title>
        <authorList>
            <person name="Li M.H."/>
            <person name="Liu K.W."/>
            <person name="Li Z."/>
            <person name="Lu H.C."/>
            <person name="Ye Q.L."/>
            <person name="Zhang D."/>
            <person name="Wang J.Y."/>
            <person name="Li Y.F."/>
            <person name="Zhong Z.M."/>
            <person name="Liu X."/>
            <person name="Yu X."/>
            <person name="Liu D.K."/>
            <person name="Tu X.D."/>
            <person name="Liu B."/>
            <person name="Hao Y."/>
            <person name="Liao X.Y."/>
            <person name="Jiang Y.T."/>
            <person name="Sun W.H."/>
            <person name="Chen J."/>
            <person name="Chen Y.Q."/>
            <person name="Ai Y."/>
            <person name="Zhai J.W."/>
            <person name="Wu S.S."/>
            <person name="Zhou Z."/>
            <person name="Hsiao Y.Y."/>
            <person name="Wu W.L."/>
            <person name="Chen Y.Y."/>
            <person name="Lin Y.F."/>
            <person name="Hsu J.L."/>
            <person name="Li C.Y."/>
            <person name="Wang Z.W."/>
            <person name="Zhao X."/>
            <person name="Zhong W.Y."/>
            <person name="Ma X.K."/>
            <person name="Ma L."/>
            <person name="Huang J."/>
            <person name="Chen G.Z."/>
            <person name="Huang M.Z."/>
            <person name="Huang L."/>
            <person name="Peng D.H."/>
            <person name="Luo Y.B."/>
            <person name="Zou S.Q."/>
            <person name="Chen S.P."/>
            <person name="Lan S."/>
            <person name="Tsai W.C."/>
            <person name="Van de Peer Y."/>
            <person name="Liu Z.J."/>
        </authorList>
    </citation>
    <scope>NUCLEOTIDE SEQUENCE [LARGE SCALE GENOMIC DNA]</scope>
    <source>
        <strain evidence="9">Lor288</strain>
    </source>
</reference>
<feature type="compositionally biased region" description="Low complexity" evidence="5">
    <location>
        <begin position="324"/>
        <end position="335"/>
    </location>
</feature>
<evidence type="ECO:0000313" key="9">
    <source>
        <dbReference type="EMBL" id="KAK8941948.1"/>
    </source>
</evidence>
<feature type="domain" description="Sugar phosphate transporter" evidence="7">
    <location>
        <begin position="128"/>
        <end position="202"/>
    </location>
</feature>
<dbReference type="PANTHER" id="PTHR11132">
    <property type="entry name" value="SOLUTE CARRIER FAMILY 35"/>
    <property type="match status" value="1"/>
</dbReference>
<feature type="transmembrane region" description="Helical" evidence="6">
    <location>
        <begin position="93"/>
        <end position="116"/>
    </location>
</feature>
<keyword evidence="4 6" id="KW-0472">Membrane</keyword>
<dbReference type="InterPro" id="IPR056933">
    <property type="entry name" value="TPR_ESP1"/>
</dbReference>
<evidence type="ECO:0000256" key="2">
    <source>
        <dbReference type="ARBA" id="ARBA00022692"/>
    </source>
</evidence>
<dbReference type="Pfam" id="PF25110">
    <property type="entry name" value="TPR_ESP1"/>
    <property type="match status" value="1"/>
</dbReference>